<protein>
    <submittedName>
        <fullName evidence="3">Uncharacterized protein</fullName>
    </submittedName>
</protein>
<dbReference type="EMBL" id="JAIWYP010000001">
    <property type="protein sequence ID" value="KAH3897853.1"/>
    <property type="molecule type" value="Genomic_DNA"/>
</dbReference>
<reference evidence="3" key="2">
    <citation type="submission" date="2020-11" db="EMBL/GenBank/DDBJ databases">
        <authorList>
            <person name="McCartney M.A."/>
            <person name="Auch B."/>
            <person name="Kono T."/>
            <person name="Mallez S."/>
            <person name="Becker A."/>
            <person name="Gohl D.M."/>
            <person name="Silverstein K.A.T."/>
            <person name="Koren S."/>
            <person name="Bechman K.B."/>
            <person name="Herman A."/>
            <person name="Abrahante J.E."/>
            <person name="Garbe J."/>
        </authorList>
    </citation>
    <scope>NUCLEOTIDE SEQUENCE</scope>
    <source>
        <strain evidence="3">Duluth1</strain>
        <tissue evidence="3">Whole animal</tissue>
    </source>
</reference>
<keyword evidence="2" id="KW-1133">Transmembrane helix</keyword>
<gene>
    <name evidence="3" type="ORF">DPMN_022049</name>
</gene>
<organism evidence="3 4">
    <name type="scientific">Dreissena polymorpha</name>
    <name type="common">Zebra mussel</name>
    <name type="synonym">Mytilus polymorpha</name>
    <dbReference type="NCBI Taxonomy" id="45954"/>
    <lineage>
        <taxon>Eukaryota</taxon>
        <taxon>Metazoa</taxon>
        <taxon>Spiralia</taxon>
        <taxon>Lophotrochozoa</taxon>
        <taxon>Mollusca</taxon>
        <taxon>Bivalvia</taxon>
        <taxon>Autobranchia</taxon>
        <taxon>Heteroconchia</taxon>
        <taxon>Euheterodonta</taxon>
        <taxon>Imparidentia</taxon>
        <taxon>Neoheterodontei</taxon>
        <taxon>Myida</taxon>
        <taxon>Dreissenoidea</taxon>
        <taxon>Dreissenidae</taxon>
        <taxon>Dreissena</taxon>
    </lineage>
</organism>
<comment type="caution">
    <text evidence="3">The sequence shown here is derived from an EMBL/GenBank/DDBJ whole genome shotgun (WGS) entry which is preliminary data.</text>
</comment>
<feature type="region of interest" description="Disordered" evidence="1">
    <location>
        <begin position="1"/>
        <end position="21"/>
    </location>
</feature>
<keyword evidence="2" id="KW-0472">Membrane</keyword>
<dbReference type="Proteomes" id="UP000828390">
    <property type="component" value="Unassembled WGS sequence"/>
</dbReference>
<evidence type="ECO:0000256" key="1">
    <source>
        <dbReference type="SAM" id="MobiDB-lite"/>
    </source>
</evidence>
<evidence type="ECO:0000256" key="2">
    <source>
        <dbReference type="SAM" id="Phobius"/>
    </source>
</evidence>
<name>A0A9D4SBG0_DREPO</name>
<keyword evidence="4" id="KW-1185">Reference proteome</keyword>
<reference evidence="3" key="1">
    <citation type="journal article" date="2019" name="bioRxiv">
        <title>The Genome of the Zebra Mussel, Dreissena polymorpha: A Resource for Invasive Species Research.</title>
        <authorList>
            <person name="McCartney M.A."/>
            <person name="Auch B."/>
            <person name="Kono T."/>
            <person name="Mallez S."/>
            <person name="Zhang Y."/>
            <person name="Obille A."/>
            <person name="Becker A."/>
            <person name="Abrahante J.E."/>
            <person name="Garbe J."/>
            <person name="Badalamenti J.P."/>
            <person name="Herman A."/>
            <person name="Mangelson H."/>
            <person name="Liachko I."/>
            <person name="Sullivan S."/>
            <person name="Sone E.D."/>
            <person name="Koren S."/>
            <person name="Silverstein K.A.T."/>
            <person name="Beckman K.B."/>
            <person name="Gohl D.M."/>
        </authorList>
    </citation>
    <scope>NUCLEOTIDE SEQUENCE</scope>
    <source>
        <strain evidence="3">Duluth1</strain>
        <tissue evidence="3">Whole animal</tissue>
    </source>
</reference>
<feature type="transmembrane region" description="Helical" evidence="2">
    <location>
        <begin position="30"/>
        <end position="51"/>
    </location>
</feature>
<evidence type="ECO:0000313" key="3">
    <source>
        <dbReference type="EMBL" id="KAH3897853.1"/>
    </source>
</evidence>
<accession>A0A9D4SBG0</accession>
<proteinExistence type="predicted"/>
<evidence type="ECO:0000313" key="4">
    <source>
        <dbReference type="Proteomes" id="UP000828390"/>
    </source>
</evidence>
<sequence length="53" mass="5728">MAGKIRLGLKSTKSVPGQEREQSQNAPMVLVLWAPALHALPHLVAGFFCALDE</sequence>
<dbReference type="AlphaFoldDB" id="A0A9D4SBG0"/>
<keyword evidence="2" id="KW-0812">Transmembrane</keyword>